<evidence type="ECO:0000256" key="3">
    <source>
        <dbReference type="ARBA" id="ARBA00022801"/>
    </source>
</evidence>
<dbReference type="RefSeq" id="WP_204636852.1">
    <property type="nucleotide sequence ID" value="NZ_JADIKC010000006.1"/>
</dbReference>
<reference evidence="8 9" key="1">
    <citation type="submission" date="2020-10" db="EMBL/GenBank/DDBJ databases">
        <title>Phylogeny of dyella-like bacteria.</title>
        <authorList>
            <person name="Fu J."/>
        </authorList>
    </citation>
    <scope>NUCLEOTIDE SEQUENCE [LARGE SCALE GENOMIC DNA]</scope>
    <source>
        <strain evidence="8 9">THG-B117</strain>
    </source>
</reference>
<feature type="chain" id="PRO_5047052825" evidence="6">
    <location>
        <begin position="25"/>
        <end position="534"/>
    </location>
</feature>
<dbReference type="InterPro" id="IPR015500">
    <property type="entry name" value="Peptidase_S8_subtilisin-rel"/>
</dbReference>
<dbReference type="PANTHER" id="PTHR43806:SF11">
    <property type="entry name" value="CEREVISIN-RELATED"/>
    <property type="match status" value="1"/>
</dbReference>
<feature type="active site" description="Charge relay system" evidence="5">
    <location>
        <position position="465"/>
    </location>
</feature>
<evidence type="ECO:0000313" key="8">
    <source>
        <dbReference type="EMBL" id="MBM7122403.1"/>
    </source>
</evidence>
<dbReference type="Proteomes" id="UP001430065">
    <property type="component" value="Unassembled WGS sequence"/>
</dbReference>
<evidence type="ECO:0000256" key="1">
    <source>
        <dbReference type="ARBA" id="ARBA00011073"/>
    </source>
</evidence>
<dbReference type="PANTHER" id="PTHR43806">
    <property type="entry name" value="PEPTIDASE S8"/>
    <property type="match status" value="1"/>
</dbReference>
<gene>
    <name evidence="8" type="ORF">ISP20_14645</name>
</gene>
<proteinExistence type="inferred from homology"/>
<evidence type="ECO:0000256" key="2">
    <source>
        <dbReference type="ARBA" id="ARBA00022670"/>
    </source>
</evidence>
<comment type="caution">
    <text evidence="8">The sequence shown here is derived from an EMBL/GenBank/DDBJ whole genome shotgun (WGS) entry which is preliminary data.</text>
</comment>
<dbReference type="EMBL" id="JADIKC010000006">
    <property type="protein sequence ID" value="MBM7122403.1"/>
    <property type="molecule type" value="Genomic_DNA"/>
</dbReference>
<keyword evidence="3 5" id="KW-0378">Hydrolase</keyword>
<feature type="active site" description="Charge relay system" evidence="5">
    <location>
        <position position="212"/>
    </location>
</feature>
<dbReference type="SUPFAM" id="SSF52743">
    <property type="entry name" value="Subtilisin-like"/>
    <property type="match status" value="1"/>
</dbReference>
<evidence type="ECO:0000256" key="5">
    <source>
        <dbReference type="PROSITE-ProRule" id="PRU01240"/>
    </source>
</evidence>
<evidence type="ECO:0000259" key="7">
    <source>
        <dbReference type="Pfam" id="PF00082"/>
    </source>
</evidence>
<name>A0ABS2JTU7_9GAMM</name>
<keyword evidence="4 5" id="KW-0720">Serine protease</keyword>
<comment type="similarity">
    <text evidence="1 5">Belongs to the peptidase S8 family.</text>
</comment>
<evidence type="ECO:0000256" key="6">
    <source>
        <dbReference type="SAM" id="SignalP"/>
    </source>
</evidence>
<dbReference type="PRINTS" id="PR00723">
    <property type="entry name" value="SUBTILISIN"/>
</dbReference>
<feature type="domain" description="Peptidase S8/S53" evidence="7">
    <location>
        <begin position="203"/>
        <end position="504"/>
    </location>
</feature>
<feature type="active site" description="Charge relay system" evidence="5">
    <location>
        <position position="274"/>
    </location>
</feature>
<organism evidence="8 9">
    <name type="scientific">Dyella kyungheensis</name>
    <dbReference type="NCBI Taxonomy" id="1242174"/>
    <lineage>
        <taxon>Bacteria</taxon>
        <taxon>Pseudomonadati</taxon>
        <taxon>Pseudomonadota</taxon>
        <taxon>Gammaproteobacteria</taxon>
        <taxon>Lysobacterales</taxon>
        <taxon>Rhodanobacteraceae</taxon>
        <taxon>Dyella</taxon>
    </lineage>
</organism>
<feature type="signal peptide" evidence="6">
    <location>
        <begin position="1"/>
        <end position="24"/>
    </location>
</feature>
<dbReference type="Pfam" id="PF00082">
    <property type="entry name" value="Peptidase_S8"/>
    <property type="match status" value="1"/>
</dbReference>
<keyword evidence="9" id="KW-1185">Reference proteome</keyword>
<accession>A0ABS2JTU7</accession>
<protein>
    <submittedName>
        <fullName evidence="8">S8 family serine peptidase</fullName>
    </submittedName>
</protein>
<evidence type="ECO:0000313" key="9">
    <source>
        <dbReference type="Proteomes" id="UP001430065"/>
    </source>
</evidence>
<keyword evidence="2 5" id="KW-0645">Protease</keyword>
<dbReference type="InterPro" id="IPR036852">
    <property type="entry name" value="Peptidase_S8/S53_dom_sf"/>
</dbReference>
<dbReference type="InterPro" id="IPR000209">
    <property type="entry name" value="Peptidase_S8/S53_dom"/>
</dbReference>
<keyword evidence="6" id="KW-0732">Signal</keyword>
<sequence>MERHTHKRWLVVSLLMALSASASAAEFGTSPPPSANFDVSPLQNDQSYSGFIITYKDGSTERSNAAMAVQNVGVAVSRAKLSAGTLAAPRALTVRYERRLATGADLVHTDRALSASEAATLIRQIAADPAVSFVEPEYLLKRVDGIRPQGAATFTVPNDQYYAGYQWDYLAPSGASFFDNTLNANVANWGAANIQQAWTLADGTGVTIASLDTGVTNHPDLNLSLANAGYDFITSASVSGRSTNGRVSGGWDTGDWTTANQCGSGQPAEASSWHGTHVFGTAGGEITNNSTGMVGTAFNAQVVPVRVLGHCGGSNADIADAITWASGGSVSGVPANAHPAKVLSLSLGGSGTCPSSSVLGKAITGAIGRGASVVVAAGNSNANAANFSPASCAGAVVVAATGVTSTRAYYSNYGSIVTLAAPGGGVYKNDASSGTQATTGFIWSTINAGTTTPTTATYGGMAGTSQATPHVAGVVALMQSYRLSLGKTLLTPAKVTQLLKSSATVPHVTPSGSKPIGSGIVNAYAAVQAAGSQP</sequence>
<dbReference type="InterPro" id="IPR050131">
    <property type="entry name" value="Peptidase_S8_subtilisin-like"/>
</dbReference>
<evidence type="ECO:0000256" key="4">
    <source>
        <dbReference type="ARBA" id="ARBA00022825"/>
    </source>
</evidence>
<dbReference type="Gene3D" id="3.40.50.200">
    <property type="entry name" value="Peptidase S8/S53 domain"/>
    <property type="match status" value="1"/>
</dbReference>
<dbReference type="PROSITE" id="PS51892">
    <property type="entry name" value="SUBTILASE"/>
    <property type="match status" value="1"/>
</dbReference>
<dbReference type="PROSITE" id="PS00138">
    <property type="entry name" value="SUBTILASE_SER"/>
    <property type="match status" value="1"/>
</dbReference>
<dbReference type="InterPro" id="IPR023828">
    <property type="entry name" value="Peptidase_S8_Ser-AS"/>
</dbReference>